<keyword evidence="3" id="KW-1185">Reference proteome</keyword>
<feature type="compositionally biased region" description="Acidic residues" evidence="1">
    <location>
        <begin position="26"/>
        <end position="41"/>
    </location>
</feature>
<proteinExistence type="predicted"/>
<name>A0A8E0NE03_9CAUL</name>
<evidence type="ECO:0000313" key="2">
    <source>
        <dbReference type="EMBL" id="GAD60662.1"/>
    </source>
</evidence>
<evidence type="ECO:0000256" key="1">
    <source>
        <dbReference type="SAM" id="MobiDB-lite"/>
    </source>
</evidence>
<feature type="compositionally biased region" description="Low complexity" evidence="1">
    <location>
        <begin position="9"/>
        <end position="25"/>
    </location>
</feature>
<reference evidence="3" key="1">
    <citation type="journal article" date="2013" name="Genome Announc.">
        <title>Draft Genome Sequence of the Dimorphic Prosthecate Bacterium Brevundimonas abyssalis TAR-001T.</title>
        <authorList>
            <person name="Tsubouchi T."/>
            <person name="Nishi S."/>
            <person name="Usui K."/>
            <person name="Shimane Y."/>
            <person name="Takaki Y."/>
            <person name="Maruyama T."/>
            <person name="Hatada Y."/>
        </authorList>
    </citation>
    <scope>NUCLEOTIDE SEQUENCE [LARGE SCALE GENOMIC DNA]</scope>
    <source>
        <strain evidence="3">TAR-001</strain>
    </source>
</reference>
<gene>
    <name evidence="2" type="ORF">MBEBAB_2912</name>
</gene>
<organism evidence="2 3">
    <name type="scientific">Brevundimonas abyssalis TAR-001</name>
    <dbReference type="NCBI Taxonomy" id="1391729"/>
    <lineage>
        <taxon>Bacteria</taxon>
        <taxon>Pseudomonadati</taxon>
        <taxon>Pseudomonadota</taxon>
        <taxon>Alphaproteobacteria</taxon>
        <taxon>Caulobacterales</taxon>
        <taxon>Caulobacteraceae</taxon>
        <taxon>Brevundimonas</taxon>
    </lineage>
</organism>
<sequence>MKLGEAMYAAQQGSGDGADGAQAEQPADDGVVDAEFEEVSDSDDKKSA</sequence>
<accession>A0A8E0NE03</accession>
<feature type="region of interest" description="Disordered" evidence="1">
    <location>
        <begin position="1"/>
        <end position="48"/>
    </location>
</feature>
<evidence type="ECO:0000313" key="3">
    <source>
        <dbReference type="Proteomes" id="UP000016569"/>
    </source>
</evidence>
<dbReference type="Proteomes" id="UP000016569">
    <property type="component" value="Unassembled WGS sequence"/>
</dbReference>
<comment type="caution">
    <text evidence="2">The sequence shown here is derived from an EMBL/GenBank/DDBJ whole genome shotgun (WGS) entry which is preliminary data.</text>
</comment>
<dbReference type="AlphaFoldDB" id="A0A8E0NE03"/>
<dbReference type="EMBL" id="BATC01000104">
    <property type="protein sequence ID" value="GAD60662.1"/>
    <property type="molecule type" value="Genomic_DNA"/>
</dbReference>
<protein>
    <submittedName>
        <fullName evidence="2">Chaperone protein DnaK</fullName>
    </submittedName>
</protein>